<feature type="repeat" description="WD" evidence="5">
    <location>
        <begin position="130"/>
        <end position="171"/>
    </location>
</feature>
<keyword evidence="3" id="KW-0647">Proteasome</keyword>
<feature type="repeat" description="WD" evidence="5">
    <location>
        <begin position="172"/>
        <end position="213"/>
    </location>
</feature>
<protein>
    <submittedName>
        <fullName evidence="6">WD domain, G-beta repeat</fullName>
    </submittedName>
</protein>
<dbReference type="InterPro" id="IPR051179">
    <property type="entry name" value="WD_repeat_multifunction"/>
</dbReference>
<evidence type="ECO:0000313" key="6">
    <source>
        <dbReference type="EMBL" id="BET01040.1"/>
    </source>
</evidence>
<dbReference type="PROSITE" id="PS50082">
    <property type="entry name" value="WD_REPEATS_2"/>
    <property type="match status" value="2"/>
</dbReference>
<comment type="similarity">
    <text evidence="4">Belongs to the WD repeat PAAF1/RPN14 family.</text>
</comment>
<evidence type="ECO:0000256" key="2">
    <source>
        <dbReference type="ARBA" id="ARBA00022737"/>
    </source>
</evidence>
<evidence type="ECO:0000256" key="4">
    <source>
        <dbReference type="ARBA" id="ARBA00038321"/>
    </source>
</evidence>
<dbReference type="Pfam" id="PF00400">
    <property type="entry name" value="WD40"/>
    <property type="match status" value="4"/>
</dbReference>
<dbReference type="SUPFAM" id="SSF50978">
    <property type="entry name" value="WD40 repeat-like"/>
    <property type="match status" value="1"/>
</dbReference>
<dbReference type="SMART" id="SM00320">
    <property type="entry name" value="WD40"/>
    <property type="match status" value="6"/>
</dbReference>
<dbReference type="EMBL" id="AP028920">
    <property type="protein sequence ID" value="BET01040.1"/>
    <property type="molecule type" value="Genomic_DNA"/>
</dbReference>
<organism evidence="6 7">
    <name type="scientific">Nesidiocoris tenuis</name>
    <dbReference type="NCBI Taxonomy" id="355587"/>
    <lineage>
        <taxon>Eukaryota</taxon>
        <taxon>Metazoa</taxon>
        <taxon>Ecdysozoa</taxon>
        <taxon>Arthropoda</taxon>
        <taxon>Hexapoda</taxon>
        <taxon>Insecta</taxon>
        <taxon>Pterygota</taxon>
        <taxon>Neoptera</taxon>
        <taxon>Paraneoptera</taxon>
        <taxon>Hemiptera</taxon>
        <taxon>Heteroptera</taxon>
        <taxon>Panheteroptera</taxon>
        <taxon>Cimicomorpha</taxon>
        <taxon>Miridae</taxon>
        <taxon>Dicyphina</taxon>
        <taxon>Nesidiocoris</taxon>
    </lineage>
</organism>
<dbReference type="InterPro" id="IPR036322">
    <property type="entry name" value="WD40_repeat_dom_sf"/>
</dbReference>
<evidence type="ECO:0000256" key="3">
    <source>
        <dbReference type="ARBA" id="ARBA00022942"/>
    </source>
</evidence>
<evidence type="ECO:0000313" key="7">
    <source>
        <dbReference type="Proteomes" id="UP001307889"/>
    </source>
</evidence>
<keyword evidence="7" id="KW-1185">Reference proteome</keyword>
<dbReference type="PROSITE" id="PS50294">
    <property type="entry name" value="WD_REPEATS_REGION"/>
    <property type="match status" value="2"/>
</dbReference>
<proteinExistence type="inferred from homology"/>
<dbReference type="Gene3D" id="2.130.10.10">
    <property type="entry name" value="YVTN repeat-like/Quinoprotein amine dehydrogenase"/>
    <property type="match status" value="2"/>
</dbReference>
<dbReference type="PANTHER" id="PTHR19857:SF19">
    <property type="entry name" value="26S PROTEASOME REGULATORY SUBUNIT RPN14"/>
    <property type="match status" value="1"/>
</dbReference>
<accession>A0ABN7BBM1</accession>
<evidence type="ECO:0000256" key="1">
    <source>
        <dbReference type="ARBA" id="ARBA00022574"/>
    </source>
</evidence>
<keyword evidence="2" id="KW-0677">Repeat</keyword>
<reference evidence="6 7" key="1">
    <citation type="submission" date="2023-09" db="EMBL/GenBank/DDBJ databases">
        <title>Nesidiocoris tenuis whole genome shotgun sequence.</title>
        <authorList>
            <person name="Shibata T."/>
            <person name="Shimoda M."/>
            <person name="Kobayashi T."/>
            <person name="Uehara T."/>
        </authorList>
    </citation>
    <scope>NUCLEOTIDE SEQUENCE [LARGE SCALE GENOMIC DNA]</scope>
    <source>
        <strain evidence="6 7">Japan</strain>
    </source>
</reference>
<dbReference type="PANTHER" id="PTHR19857">
    <property type="entry name" value="MITOCHONDRIAL DIVISION PROTEIN 1-RELATED"/>
    <property type="match status" value="1"/>
</dbReference>
<evidence type="ECO:0000256" key="5">
    <source>
        <dbReference type="PROSITE-ProRule" id="PRU00221"/>
    </source>
</evidence>
<dbReference type="InterPro" id="IPR015943">
    <property type="entry name" value="WD40/YVTN_repeat-like_dom_sf"/>
</dbReference>
<name>A0ABN7BBM1_9HEMI</name>
<keyword evidence="1 5" id="KW-0853">WD repeat</keyword>
<dbReference type="Proteomes" id="UP001307889">
    <property type="component" value="Chromosome 12"/>
</dbReference>
<gene>
    <name evidence="6" type="ORF">NTJ_13855</name>
</gene>
<dbReference type="InterPro" id="IPR001680">
    <property type="entry name" value="WD40_rpt"/>
</dbReference>
<sequence length="403" mass="43610">MAIEAHPEFLIQSDWNDSLKDTGSKVWITLKERGKTGIHGSIIRATSNEDNLTATDGFKIISYQSNSLHVGHESTSQTAIFVGPAKAISGVHNKSVSTISINSLGHAVSASTDEKLVVWDTLTGKVKLDLKGHVGDVYKCRFFPSGEVVLSCGSDMRLMIWCAKTGVKAVTLTGHTMAVTDADFVDRGRNVISSSKDGTLRLWNCGDSSCLATLFEHSSGINCCTIFLPPAGFLTEEREGPISDKECGTKGKAVLVGCEDGTVHCIDLYSRKVKFSLSTPSCVNCVAAVEDGKFLVGCQDGSIHLYSLHMTEHPKRSWHTSNSAICSIYPYKEIGFFASRADGNITFKFYKISTVMLNLTGANADPVYDLDGNADILYSCSRDSIIRMHAPSKLISKIIGTTV</sequence>